<name>A0A8J6NCK5_9BACT</name>
<protein>
    <submittedName>
        <fullName evidence="2">Uncharacterized protein</fullName>
    </submittedName>
</protein>
<gene>
    <name evidence="2" type="ORF">H8E41_05720</name>
</gene>
<sequence length="301" mass="34118">MNKNNIIAALVVLCLIGSVWGTVMSRKSDSLDKKLTLATNELEALQQERLALSENLEFKDKNVREMRNKLQDATTGSDQLKAHLTTSTEEMFRLQSSLEEGSKRQSELKNTLTISQKELQEARESVKLLQQKIESVETSSLEKIENLQLTIESRNNELSAVNHKLAGMTATVEALQTELASRTVDLGVFKEQKNIIAARETSLQKTQKELAVELEQAQVKIIEQEEALEEKTREFNQAAKELRQLQVNMDVLLTEISKQKGVLEKMTREREASMKTAANKDKLIEDLRRQLEGQVKEPAQQ</sequence>
<feature type="coiled-coil region" evidence="1">
    <location>
        <begin position="207"/>
        <end position="297"/>
    </location>
</feature>
<evidence type="ECO:0000256" key="1">
    <source>
        <dbReference type="SAM" id="Coils"/>
    </source>
</evidence>
<dbReference type="AlphaFoldDB" id="A0A8J6NCK5"/>
<reference evidence="2 3" key="1">
    <citation type="submission" date="2020-08" db="EMBL/GenBank/DDBJ databases">
        <title>Bridging the membrane lipid divide: bacteria of the FCB group superphylum have the potential to synthesize archaeal ether lipids.</title>
        <authorList>
            <person name="Villanueva L."/>
            <person name="Von Meijenfeldt F.A.B."/>
            <person name="Westbye A.B."/>
            <person name="Yadav S."/>
            <person name="Hopmans E.C."/>
            <person name="Dutilh B.E."/>
            <person name="Sinninghe Damste J.S."/>
        </authorList>
    </citation>
    <scope>NUCLEOTIDE SEQUENCE [LARGE SCALE GENOMIC DNA]</scope>
    <source>
        <strain evidence="2">NIOZ-UU47</strain>
    </source>
</reference>
<organism evidence="2 3">
    <name type="scientific">Candidatus Desulfobia pelagia</name>
    <dbReference type="NCBI Taxonomy" id="2841692"/>
    <lineage>
        <taxon>Bacteria</taxon>
        <taxon>Pseudomonadati</taxon>
        <taxon>Thermodesulfobacteriota</taxon>
        <taxon>Desulfobulbia</taxon>
        <taxon>Desulfobulbales</taxon>
        <taxon>Desulfobulbaceae</taxon>
        <taxon>Candidatus Desulfobia</taxon>
    </lineage>
</organism>
<dbReference type="Proteomes" id="UP000614424">
    <property type="component" value="Unassembled WGS sequence"/>
</dbReference>
<feature type="coiled-coil region" evidence="1">
    <location>
        <begin position="28"/>
        <end position="62"/>
    </location>
</feature>
<feature type="coiled-coil region" evidence="1">
    <location>
        <begin position="105"/>
        <end position="164"/>
    </location>
</feature>
<dbReference type="EMBL" id="JACNJZ010000085">
    <property type="protein sequence ID" value="MBC8317384.1"/>
    <property type="molecule type" value="Genomic_DNA"/>
</dbReference>
<proteinExistence type="predicted"/>
<evidence type="ECO:0000313" key="3">
    <source>
        <dbReference type="Proteomes" id="UP000614424"/>
    </source>
</evidence>
<accession>A0A8J6NCK5</accession>
<evidence type="ECO:0000313" key="2">
    <source>
        <dbReference type="EMBL" id="MBC8317384.1"/>
    </source>
</evidence>
<keyword evidence="1" id="KW-0175">Coiled coil</keyword>
<dbReference type="SUPFAM" id="SSF57997">
    <property type="entry name" value="Tropomyosin"/>
    <property type="match status" value="1"/>
</dbReference>
<dbReference type="Gene3D" id="1.20.1170.10">
    <property type="match status" value="1"/>
</dbReference>
<comment type="caution">
    <text evidence="2">The sequence shown here is derived from an EMBL/GenBank/DDBJ whole genome shotgun (WGS) entry which is preliminary data.</text>
</comment>